<name>A0A6J7DCR2_9ZZZZ</name>
<accession>A0A6J7DCR2</accession>
<proteinExistence type="predicted"/>
<reference evidence="1" key="1">
    <citation type="submission" date="2020-05" db="EMBL/GenBank/DDBJ databases">
        <authorList>
            <person name="Chiriac C."/>
            <person name="Salcher M."/>
            <person name="Ghai R."/>
            <person name="Kavagutti S V."/>
        </authorList>
    </citation>
    <scope>NUCLEOTIDE SEQUENCE</scope>
</reference>
<organism evidence="1">
    <name type="scientific">freshwater metagenome</name>
    <dbReference type="NCBI Taxonomy" id="449393"/>
    <lineage>
        <taxon>unclassified sequences</taxon>
        <taxon>metagenomes</taxon>
        <taxon>ecological metagenomes</taxon>
    </lineage>
</organism>
<protein>
    <submittedName>
        <fullName evidence="1">Unannotated protein</fullName>
    </submittedName>
</protein>
<evidence type="ECO:0000313" key="1">
    <source>
        <dbReference type="EMBL" id="CAB4868772.1"/>
    </source>
</evidence>
<dbReference type="AlphaFoldDB" id="A0A6J7DCR2"/>
<sequence length="536" mass="54122">MPQEPSTNDQFEPCRCCGTALAHDQRYCLNCGVRRATQRVPSGPVLAALAVAAAGAAQFGGTPPMALAHSASEGKSALTGANALATAFATKPAASAGLALLAVGAIIGSAFGPPVSDTLASGQRVVIVQAAGAQATGPAAEPAVADTPVADVPPAIPTVVTPPPAVTPTPVEPPTPPANPSIGHVMVVLLPGGAPGQALPASLVKKGFLLKGYRQPSVSGLANRLALITGQAPNAATSNPTGCDTPSPVPEPPSNFMTGNTVTGDGCIYPRGVGDIASDVAGAAGEKTRIYLETGATKPTSGWPDDSGLCTPPADGVALTPPTAGAPDPRDNPFLWLTKFATGFDCAQEIRPLERLADDIKADHANKAVCEQASSLDDRTACLPPVTFIIPSRCRGLVAVKCPDGTTDGGPAALNAFLSSSVSGVLMKSSPYTSGGMVALGFDQPASGDTADTPTGLLLLSPLVKSGKSSNASYAPYDLLLTIEAELGYGSIKDPSSNLGPFLGRSNPEASLGYRPVLFPSTFFTKKLDPRPVTVP</sequence>
<gene>
    <name evidence="1" type="ORF">UFOPK3444_00604</name>
</gene>
<dbReference type="EMBL" id="CAFBLU010000007">
    <property type="protein sequence ID" value="CAB4868772.1"/>
    <property type="molecule type" value="Genomic_DNA"/>
</dbReference>